<keyword evidence="1" id="KW-1133">Transmembrane helix</keyword>
<evidence type="ECO:0000256" key="1">
    <source>
        <dbReference type="SAM" id="Phobius"/>
    </source>
</evidence>
<dbReference type="Proteomes" id="UP001193081">
    <property type="component" value="Unassembled WGS sequence"/>
</dbReference>
<proteinExistence type="predicted"/>
<keyword evidence="3" id="KW-1185">Reference proteome</keyword>
<keyword evidence="1" id="KW-0472">Membrane</keyword>
<feature type="transmembrane region" description="Helical" evidence="1">
    <location>
        <begin position="94"/>
        <end position="113"/>
    </location>
</feature>
<keyword evidence="1" id="KW-0812">Transmembrane</keyword>
<protein>
    <submittedName>
        <fullName evidence="2">Uncharacterized protein</fullName>
    </submittedName>
</protein>
<name>A0ABS4D6K8_9CHLR</name>
<gene>
    <name evidence="2" type="ORF">EYB53_005070</name>
</gene>
<accession>A0ABS4D6K8</accession>
<evidence type="ECO:0000313" key="2">
    <source>
        <dbReference type="EMBL" id="MBP1465073.1"/>
    </source>
</evidence>
<comment type="caution">
    <text evidence="2">The sequence shown here is derived from an EMBL/GenBank/DDBJ whole genome shotgun (WGS) entry which is preliminary data.</text>
</comment>
<evidence type="ECO:0000313" key="3">
    <source>
        <dbReference type="Proteomes" id="UP001193081"/>
    </source>
</evidence>
<reference evidence="2 3" key="1">
    <citation type="submission" date="2021-03" db="EMBL/GenBank/DDBJ databases">
        <authorList>
            <person name="Grouzdev D.S."/>
        </authorList>
    </citation>
    <scope>NUCLEOTIDE SEQUENCE [LARGE SCALE GENOMIC DNA]</scope>
    <source>
        <strain evidence="2 3">M50-1</strain>
    </source>
</reference>
<dbReference type="RefSeq" id="WP_135477129.1">
    <property type="nucleotide sequence ID" value="NZ_SIJK02000006.1"/>
</dbReference>
<dbReference type="EMBL" id="SIJK02000006">
    <property type="protein sequence ID" value="MBP1465073.1"/>
    <property type="molecule type" value="Genomic_DNA"/>
</dbReference>
<organism evidence="2 3">
    <name type="scientific">Candidatus Chloroploca mongolica</name>
    <dbReference type="NCBI Taxonomy" id="2528176"/>
    <lineage>
        <taxon>Bacteria</taxon>
        <taxon>Bacillati</taxon>
        <taxon>Chloroflexota</taxon>
        <taxon>Chloroflexia</taxon>
        <taxon>Chloroflexales</taxon>
        <taxon>Chloroflexineae</taxon>
        <taxon>Oscillochloridaceae</taxon>
        <taxon>Candidatus Chloroploca</taxon>
    </lineage>
</organism>
<sequence>MRQLRFDWRWVALLGFIIVLANAQTLPWPVTVLTFWGGGGYLLWQAWQAWTLSGGRLPGARETTRVTYWRGQRIETAGSPRRLRSFSWAELAPVVLYGLIGLALVFAGFASLLRAL</sequence>